<keyword evidence="2" id="KW-1185">Reference proteome</keyword>
<accession>A0A4C1TXS3</accession>
<name>A0A4C1TXS3_EUMVA</name>
<comment type="caution">
    <text evidence="1">The sequence shown here is derived from an EMBL/GenBank/DDBJ whole genome shotgun (WGS) entry which is preliminary data.</text>
</comment>
<evidence type="ECO:0000313" key="2">
    <source>
        <dbReference type="Proteomes" id="UP000299102"/>
    </source>
</evidence>
<reference evidence="1 2" key="1">
    <citation type="journal article" date="2019" name="Commun. Biol.">
        <title>The bagworm genome reveals a unique fibroin gene that provides high tensile strength.</title>
        <authorList>
            <person name="Kono N."/>
            <person name="Nakamura H."/>
            <person name="Ohtoshi R."/>
            <person name="Tomita M."/>
            <person name="Numata K."/>
            <person name="Arakawa K."/>
        </authorList>
    </citation>
    <scope>NUCLEOTIDE SEQUENCE [LARGE SCALE GENOMIC DNA]</scope>
</reference>
<proteinExistence type="predicted"/>
<dbReference type="AlphaFoldDB" id="A0A4C1TXS3"/>
<gene>
    <name evidence="1" type="ORF">EVAR_8544_1</name>
</gene>
<dbReference type="EMBL" id="BGZK01000100">
    <property type="protein sequence ID" value="GBP18718.1"/>
    <property type="molecule type" value="Genomic_DNA"/>
</dbReference>
<evidence type="ECO:0000313" key="1">
    <source>
        <dbReference type="EMBL" id="GBP18718.1"/>
    </source>
</evidence>
<dbReference type="Proteomes" id="UP000299102">
    <property type="component" value="Unassembled WGS sequence"/>
</dbReference>
<organism evidence="1 2">
    <name type="scientific">Eumeta variegata</name>
    <name type="common">Bagworm moth</name>
    <name type="synonym">Eumeta japonica</name>
    <dbReference type="NCBI Taxonomy" id="151549"/>
    <lineage>
        <taxon>Eukaryota</taxon>
        <taxon>Metazoa</taxon>
        <taxon>Ecdysozoa</taxon>
        <taxon>Arthropoda</taxon>
        <taxon>Hexapoda</taxon>
        <taxon>Insecta</taxon>
        <taxon>Pterygota</taxon>
        <taxon>Neoptera</taxon>
        <taxon>Endopterygota</taxon>
        <taxon>Lepidoptera</taxon>
        <taxon>Glossata</taxon>
        <taxon>Ditrysia</taxon>
        <taxon>Tineoidea</taxon>
        <taxon>Psychidae</taxon>
        <taxon>Oiketicinae</taxon>
        <taxon>Eumeta</taxon>
    </lineage>
</organism>
<protein>
    <submittedName>
        <fullName evidence="1">Uncharacterized protein</fullName>
    </submittedName>
</protein>
<sequence>MPGTFPVQNERRGTYPLKSLKCANFSSPGRCCPPSPPSSPALGAAAACCLTQSLCQRTTNGRPGRIENLETLVRIFEDFYNERIAYRKKCQALLPTDAYQPTLRTDTLSRRYEFSHIKPASRPSVNIESYQMVFRKKPNIAGVSLPEFFTFAGRDINHTAAGRVYQGRSHLCATLLCEI</sequence>